<keyword evidence="3" id="KW-1185">Reference proteome</keyword>
<comment type="caution">
    <text evidence="2">The sequence shown here is derived from an EMBL/GenBank/DDBJ whole genome shotgun (WGS) entry which is preliminary data.</text>
</comment>
<sequence length="136" mass="13838">MSPVTEGRGLLWVGVAVVGLAWVFTVPVLWEGLSGSHGLTTAAAVVLTALLALVPVAPLGLLVALREHSVRLGARLGALDVLLVLAHLVVVGGLVVALLGRYGVTGVLLVLAGTLAQEALTVAVLRVRLHTPLPAS</sequence>
<gene>
    <name evidence="2" type="ORF">QO019_006180</name>
</gene>
<dbReference type="Proteomes" id="UP001236795">
    <property type="component" value="Unassembled WGS sequence"/>
</dbReference>
<reference evidence="2 3" key="1">
    <citation type="submission" date="2023-07" db="EMBL/GenBank/DDBJ databases">
        <title>Genomic Encyclopedia of Type Strains, Phase IV (KMG-IV): sequencing the most valuable type-strain genomes for metagenomic binning, comparative biology and taxonomic classification.</title>
        <authorList>
            <person name="Goeker M."/>
        </authorList>
    </citation>
    <scope>NUCLEOTIDE SEQUENCE [LARGE SCALE GENOMIC DNA]</scope>
    <source>
        <strain evidence="2 3">DSM 40573</strain>
    </source>
</reference>
<organism evidence="2 3">
    <name type="scientific">Streptomyces thermodiastaticus</name>
    <dbReference type="NCBI Taxonomy" id="44061"/>
    <lineage>
        <taxon>Bacteria</taxon>
        <taxon>Bacillati</taxon>
        <taxon>Actinomycetota</taxon>
        <taxon>Actinomycetes</taxon>
        <taxon>Kitasatosporales</taxon>
        <taxon>Streptomycetaceae</taxon>
        <taxon>Streptomyces</taxon>
    </lineage>
</organism>
<name>A0ABU0KPC4_9ACTN</name>
<keyword evidence="1" id="KW-1133">Transmembrane helix</keyword>
<dbReference type="EMBL" id="JAUSWC010000031">
    <property type="protein sequence ID" value="MDQ0491283.1"/>
    <property type="molecule type" value="Genomic_DNA"/>
</dbReference>
<feature type="transmembrane region" description="Helical" evidence="1">
    <location>
        <begin position="9"/>
        <end position="30"/>
    </location>
</feature>
<evidence type="ECO:0000313" key="3">
    <source>
        <dbReference type="Proteomes" id="UP001236795"/>
    </source>
</evidence>
<feature type="transmembrane region" description="Helical" evidence="1">
    <location>
        <begin position="42"/>
        <end position="65"/>
    </location>
</feature>
<proteinExistence type="predicted"/>
<feature type="transmembrane region" description="Helical" evidence="1">
    <location>
        <begin position="106"/>
        <end position="127"/>
    </location>
</feature>
<accession>A0ABU0KPC4</accession>
<keyword evidence="1" id="KW-0812">Transmembrane</keyword>
<keyword evidence="1" id="KW-0472">Membrane</keyword>
<feature type="transmembrane region" description="Helical" evidence="1">
    <location>
        <begin position="77"/>
        <end position="100"/>
    </location>
</feature>
<protein>
    <submittedName>
        <fullName evidence="2">ACR3 family arsenite efflux pump ArsB</fullName>
    </submittedName>
</protein>
<evidence type="ECO:0000256" key="1">
    <source>
        <dbReference type="SAM" id="Phobius"/>
    </source>
</evidence>
<dbReference type="RefSeq" id="WP_215188068.1">
    <property type="nucleotide sequence ID" value="NZ_JAUSWC010000031.1"/>
</dbReference>
<evidence type="ECO:0000313" key="2">
    <source>
        <dbReference type="EMBL" id="MDQ0491283.1"/>
    </source>
</evidence>